<evidence type="ECO:0000313" key="2">
    <source>
        <dbReference type="Proteomes" id="UP001497700"/>
    </source>
</evidence>
<gene>
    <name evidence="1" type="ORF">F4820DRAFT_335516</name>
</gene>
<reference evidence="1 2" key="1">
    <citation type="journal article" date="2022" name="New Phytol.">
        <title>Ecological generalism drives hyperdiversity of secondary metabolite gene clusters in xylarialean endophytes.</title>
        <authorList>
            <person name="Franco M.E.E."/>
            <person name="Wisecaver J.H."/>
            <person name="Arnold A.E."/>
            <person name="Ju Y.M."/>
            <person name="Slot J.C."/>
            <person name="Ahrendt S."/>
            <person name="Moore L.P."/>
            <person name="Eastman K.E."/>
            <person name="Scott K."/>
            <person name="Konkel Z."/>
            <person name="Mondo S.J."/>
            <person name="Kuo A."/>
            <person name="Hayes R.D."/>
            <person name="Haridas S."/>
            <person name="Andreopoulos B."/>
            <person name="Riley R."/>
            <person name="LaButti K."/>
            <person name="Pangilinan J."/>
            <person name="Lipzen A."/>
            <person name="Amirebrahimi M."/>
            <person name="Yan J."/>
            <person name="Adam C."/>
            <person name="Keymanesh K."/>
            <person name="Ng V."/>
            <person name="Louie K."/>
            <person name="Northen T."/>
            <person name="Drula E."/>
            <person name="Henrissat B."/>
            <person name="Hsieh H.M."/>
            <person name="Youens-Clark K."/>
            <person name="Lutzoni F."/>
            <person name="Miadlikowska J."/>
            <person name="Eastwood D.C."/>
            <person name="Hamelin R.C."/>
            <person name="Grigoriev I.V."/>
            <person name="U'Ren J.M."/>
        </authorList>
    </citation>
    <scope>NUCLEOTIDE SEQUENCE [LARGE SCALE GENOMIC DNA]</scope>
    <source>
        <strain evidence="1 2">CBS 119005</strain>
    </source>
</reference>
<evidence type="ECO:0000313" key="1">
    <source>
        <dbReference type="EMBL" id="KAI4864354.1"/>
    </source>
</evidence>
<accession>A0ACB9YY39</accession>
<dbReference type="Proteomes" id="UP001497700">
    <property type="component" value="Unassembled WGS sequence"/>
</dbReference>
<dbReference type="EMBL" id="MU393487">
    <property type="protein sequence ID" value="KAI4864354.1"/>
    <property type="molecule type" value="Genomic_DNA"/>
</dbReference>
<name>A0ACB9YY39_9PEZI</name>
<proteinExistence type="predicted"/>
<comment type="caution">
    <text evidence="1">The sequence shown here is derived from an EMBL/GenBank/DDBJ whole genome shotgun (WGS) entry which is preliminary data.</text>
</comment>
<protein>
    <submittedName>
        <fullName evidence="1">Uncharacterized protein</fullName>
    </submittedName>
</protein>
<keyword evidence="2" id="KW-1185">Reference proteome</keyword>
<sequence length="1251" mass="137942">MEGRPITADSKHNYPSQPLWTRSTSSPAVPRLSSFSHNHNSPDQLVASQYLTSQVDWIPILFPQHTSLYQAQLLQYNKLIAPGRGGGLQTTPLPPLLSAQNVHVGPRSRSSSKVSKHDSRARQSSQNCHATRANHSTNKADRALITGKDTPPKMPPKKSDLSHPLPPRPKPSTSPSNLPPHSSSVPSTPQQHARKFSFESRDQSPNANQSHSPRSAYSETNGTLPSLRPLPPRQGGCKYETGLKHSRRRMPYSIGSDMLEKTDMQTIKGKLSEDDEQRLTTDIRDLYDALQPTEKVEVKRGLLVKKLERILNDAWPGHDIRVHLFGSSGNLLCSDDSDVDICIVTPWKELEGVCMLAELLANHGMEKVICVSSAKVPIVKIWDPELQLACDMNVNNTLALENTRMIKTYVQIDERVRPLAMIVKYWTRRRKVNDAAFGGTLSSYTWICMIIAFLQLRQPPVLPALHLRHQQRLPKKDVEIASFADDVDKLKGFGGKNKSSLGELLFQFFRFYAHEFDYSTQVLSVRLGKILTKKEKKWNFALNNQLCVEEPFNTGRNLGNTADDTAFRGLHMELRRAFDLIAEGKLEECCEQYEFPKEEERIFQKPAQVSRPILLRSASQQQTNRGSRGGGFRGGNRQQNQNRNHSNNNSRRASSSVPYDNASPMFIQAGYPMAMTPQDAVMYMQSTPELMAALQLQENNLRFLQFAQSQAYNLQHNQMLQSNAAQTPSSTERSRTNSFDTPPLSAPLRPEMRPEQLYYYPIQLQHAFYAQQGFPTYPSSPASNHGAEFRRTSHRSTTTSDANHTLSGSSMRSQSQPASRTVPVIPNAQGLAGAGQVPNGVPNMAARQTNGSHVPSFIPDEGHDNDQNGSAADTPPEEERGYSYYPSSPPRRTSVAPSSIPAFGDIGTQPPSQTGQSRGRLSSDQIPQSILDRIKQNSRSPSPMGHNRAYSVGRNTTPLASAPFSAASGSQVRDTTPLVVNGSMSKLSNGNSPRQPSQNEFTAAQYSGYDNPLHINQRLETTGYGPEVPQPQNHMPRKTNSPTADRPVVVNGSSNASALAANQVPAAQFATDAAAAGMPVSPDSNGSAAGFGGPNAFQRFPVRPAPSALIAQLDLATENRMAANDYPHLSPVYEANSPSPNFTRRLELPFDQGSVFPASAEVKVDSSKAKQKSPIEASSRHEGTPFSNPRVNGLSRENGHVRGVKSESDNAGNGWQKMTRGRKKGSEMKPRNEVYPQSEQLPKNDSERKGG</sequence>
<organism evidence="1 2">
    <name type="scientific">Hypoxylon rubiginosum</name>
    <dbReference type="NCBI Taxonomy" id="110542"/>
    <lineage>
        <taxon>Eukaryota</taxon>
        <taxon>Fungi</taxon>
        <taxon>Dikarya</taxon>
        <taxon>Ascomycota</taxon>
        <taxon>Pezizomycotina</taxon>
        <taxon>Sordariomycetes</taxon>
        <taxon>Xylariomycetidae</taxon>
        <taxon>Xylariales</taxon>
        <taxon>Hypoxylaceae</taxon>
        <taxon>Hypoxylon</taxon>
    </lineage>
</organism>